<reference evidence="1" key="1">
    <citation type="submission" date="2021-09" db="EMBL/GenBank/DDBJ databases">
        <title>The genome of Mauremys mutica provides insights into the evolution of semi-aquatic lifestyle.</title>
        <authorList>
            <person name="Gong S."/>
            <person name="Gao Y."/>
        </authorList>
    </citation>
    <scope>NUCLEOTIDE SEQUENCE</scope>
    <source>
        <strain evidence="1">MM-2020</strain>
        <tissue evidence="1">Muscle</tissue>
    </source>
</reference>
<dbReference type="Proteomes" id="UP000827986">
    <property type="component" value="Unassembled WGS sequence"/>
</dbReference>
<sequence length="113" mass="12563">MLFVYAVLHNPQTIHVHGLDWCSHGETCKRRLMGGGMKSFPIRSVQNRDSQEVRAICLVSQPSLPALAPKLPCSHHSIRLYASSTQNRAVHDLLVACQIISPPPQNLFPQSII</sequence>
<keyword evidence="2" id="KW-1185">Reference proteome</keyword>
<gene>
    <name evidence="1" type="ORF">KIL84_015745</name>
</gene>
<dbReference type="AlphaFoldDB" id="A0A9D4APY7"/>
<dbReference type="EMBL" id="JAHDVG010000487">
    <property type="protein sequence ID" value="KAH1166573.1"/>
    <property type="molecule type" value="Genomic_DNA"/>
</dbReference>
<proteinExistence type="predicted"/>
<comment type="caution">
    <text evidence="1">The sequence shown here is derived from an EMBL/GenBank/DDBJ whole genome shotgun (WGS) entry which is preliminary data.</text>
</comment>
<name>A0A9D4APY7_9SAUR</name>
<protein>
    <submittedName>
        <fullName evidence="1">Uncharacterized protein</fullName>
    </submittedName>
</protein>
<evidence type="ECO:0000313" key="2">
    <source>
        <dbReference type="Proteomes" id="UP000827986"/>
    </source>
</evidence>
<accession>A0A9D4APY7</accession>
<organism evidence="1 2">
    <name type="scientific">Mauremys mutica</name>
    <name type="common">yellowpond turtle</name>
    <dbReference type="NCBI Taxonomy" id="74926"/>
    <lineage>
        <taxon>Eukaryota</taxon>
        <taxon>Metazoa</taxon>
        <taxon>Chordata</taxon>
        <taxon>Craniata</taxon>
        <taxon>Vertebrata</taxon>
        <taxon>Euteleostomi</taxon>
        <taxon>Archelosauria</taxon>
        <taxon>Testudinata</taxon>
        <taxon>Testudines</taxon>
        <taxon>Cryptodira</taxon>
        <taxon>Durocryptodira</taxon>
        <taxon>Testudinoidea</taxon>
        <taxon>Geoemydidae</taxon>
        <taxon>Geoemydinae</taxon>
        <taxon>Mauremys</taxon>
    </lineage>
</organism>
<evidence type="ECO:0000313" key="1">
    <source>
        <dbReference type="EMBL" id="KAH1166573.1"/>
    </source>
</evidence>